<evidence type="ECO:0000313" key="3">
    <source>
        <dbReference type="EMBL" id="GJD96533.1"/>
    </source>
</evidence>
<evidence type="ECO:0000256" key="1">
    <source>
        <dbReference type="SAM" id="MobiDB-lite"/>
    </source>
</evidence>
<comment type="caution">
    <text evidence="3">The sequence shown here is derived from an EMBL/GenBank/DDBJ whole genome shotgun (WGS) entry which is preliminary data.</text>
</comment>
<name>A0ABQ4S098_9HYPH</name>
<feature type="chain" id="PRO_5046500160" evidence="2">
    <location>
        <begin position="23"/>
        <end position="147"/>
    </location>
</feature>
<reference evidence="3" key="1">
    <citation type="journal article" date="2021" name="Front. Microbiol.">
        <title>Comprehensive Comparative Genomics and Phenotyping of Methylobacterium Species.</title>
        <authorList>
            <person name="Alessa O."/>
            <person name="Ogura Y."/>
            <person name="Fujitani Y."/>
            <person name="Takami H."/>
            <person name="Hayashi T."/>
            <person name="Sahin N."/>
            <person name="Tani A."/>
        </authorList>
    </citation>
    <scope>NUCLEOTIDE SEQUENCE</scope>
    <source>
        <strain evidence="3">DSM 19015</strain>
    </source>
</reference>
<evidence type="ECO:0000256" key="2">
    <source>
        <dbReference type="SAM" id="SignalP"/>
    </source>
</evidence>
<gene>
    <name evidence="3" type="ORF">OCOJLMKI_3755</name>
</gene>
<protein>
    <submittedName>
        <fullName evidence="3">Uncharacterized protein</fullName>
    </submittedName>
</protein>
<feature type="region of interest" description="Disordered" evidence="1">
    <location>
        <begin position="102"/>
        <end position="126"/>
    </location>
</feature>
<dbReference type="Proteomes" id="UP001055125">
    <property type="component" value="Unassembled WGS sequence"/>
</dbReference>
<proteinExistence type="predicted"/>
<keyword evidence="2" id="KW-0732">Signal</keyword>
<dbReference type="RefSeq" id="WP_238245636.1">
    <property type="nucleotide sequence ID" value="NZ_BPQP01000063.1"/>
</dbReference>
<accession>A0ABQ4S098</accession>
<evidence type="ECO:0000313" key="4">
    <source>
        <dbReference type="Proteomes" id="UP001055125"/>
    </source>
</evidence>
<reference evidence="3" key="2">
    <citation type="submission" date="2021-08" db="EMBL/GenBank/DDBJ databases">
        <authorList>
            <person name="Tani A."/>
            <person name="Ola A."/>
            <person name="Ogura Y."/>
            <person name="Katsura K."/>
            <person name="Hayashi T."/>
        </authorList>
    </citation>
    <scope>NUCLEOTIDE SEQUENCE</scope>
    <source>
        <strain evidence="3">DSM 19015</strain>
    </source>
</reference>
<organism evidence="3 4">
    <name type="scientific">Methylobacterium iners</name>
    <dbReference type="NCBI Taxonomy" id="418707"/>
    <lineage>
        <taxon>Bacteria</taxon>
        <taxon>Pseudomonadati</taxon>
        <taxon>Pseudomonadota</taxon>
        <taxon>Alphaproteobacteria</taxon>
        <taxon>Hyphomicrobiales</taxon>
        <taxon>Methylobacteriaceae</taxon>
        <taxon>Methylobacterium</taxon>
    </lineage>
</organism>
<dbReference type="EMBL" id="BPQP01000063">
    <property type="protein sequence ID" value="GJD96533.1"/>
    <property type="molecule type" value="Genomic_DNA"/>
</dbReference>
<sequence length="147" mass="15775">MYKVACVGLVFTCVGFAAVAQSATGLALDKNGALPKPKGQTDLDTTRIVSVERAIVASTEERTSGLWQSWRVAVCQGCGVADQRTVAEINLATAAYVRPGDKELLSRPRAPQSSEPDEPLLSRDRSAPRMLVSELLASRMKPTFLSP</sequence>
<feature type="signal peptide" evidence="2">
    <location>
        <begin position="1"/>
        <end position="22"/>
    </location>
</feature>
<keyword evidence="4" id="KW-1185">Reference proteome</keyword>